<evidence type="ECO:0000256" key="2">
    <source>
        <dbReference type="ARBA" id="ARBA00023015"/>
    </source>
</evidence>
<dbReference type="EMBL" id="KV748755">
    <property type="protein sequence ID" value="OCL13263.1"/>
    <property type="molecule type" value="Genomic_DNA"/>
</dbReference>
<feature type="region of interest" description="Disordered" evidence="6">
    <location>
        <begin position="203"/>
        <end position="227"/>
    </location>
</feature>
<keyword evidence="4" id="KW-0804">Transcription</keyword>
<dbReference type="PANTHER" id="PTHR31845:SF10">
    <property type="entry name" value="ZN(II)2CYS6 TRANSCRIPTION FACTOR (EUROFUNG)"/>
    <property type="match status" value="1"/>
</dbReference>
<dbReference type="AlphaFoldDB" id="A0A8E2JXL0"/>
<dbReference type="GO" id="GO:0005634">
    <property type="term" value="C:nucleus"/>
    <property type="evidence" value="ECO:0007669"/>
    <property type="project" value="UniProtKB-SubCell"/>
</dbReference>
<proteinExistence type="predicted"/>
<evidence type="ECO:0000256" key="4">
    <source>
        <dbReference type="ARBA" id="ARBA00023163"/>
    </source>
</evidence>
<evidence type="ECO:0000256" key="5">
    <source>
        <dbReference type="ARBA" id="ARBA00023242"/>
    </source>
</evidence>
<dbReference type="Proteomes" id="UP000250140">
    <property type="component" value="Unassembled WGS sequence"/>
</dbReference>
<dbReference type="PANTHER" id="PTHR31845">
    <property type="entry name" value="FINGER DOMAIN PROTEIN, PUTATIVE-RELATED"/>
    <property type="match status" value="1"/>
</dbReference>
<name>A0A8E2JXL0_9PEZI</name>
<gene>
    <name evidence="7" type="ORF">AOQ84DRAFT_385527</name>
</gene>
<dbReference type="GO" id="GO:0000976">
    <property type="term" value="F:transcription cis-regulatory region binding"/>
    <property type="evidence" value="ECO:0007669"/>
    <property type="project" value="TreeGrafter"/>
</dbReference>
<sequence>MRQSGDVGGNAPILRMPHSSPNADKGQHHLQIAPGFPTTTPFSSLHFLLLWLQKGLGRNASSSRSLKAALMLSQKQENRRRLPQEEISIRRTRNTRFMINLGSHSHAQRTVECDDGDIINSFPDPTAISQLRACHPCATAKVKCVPSQEAGGVCERLKKDCMRSTNEPRRQRQRPKTHVARLEQKLDGIINLLALPREQLPPSVNASPALEASRQNSPAEPPNPSIERQRTLEASEIFPASGPVRIGPAAINECHALKETAFEFSAGYDQADALLNRFRIRMTVQFPFVVIPETTDADSLRQEKPFLFRAIMVATSYDNLIRQRTLGKEAVQYLSTHMITLGEKSLDLLQGILVMVAWYHVHMFINAQFTNLLYLAAALLVDLGLNRPPNAIPQMRIVSTSANPAEASQPKVRTSDERRALLGCFYLKSVISRALKTMDPLRYSQYMEECCQFLAQTREYDTDVFIVNLVRLQRIVEGIGQNMSPQDIVNEWWTASTLTPIGLYVQSFRNDMQKLRKTISDFAYQPLACMLMHCYVAETYLYDCAISNYKNTASPGLTSHPLPMLDMLHACLMSIRNYLDAYFSIDKAAYFDMPVTTWTLGSSILISLSKLYALEAENWDAAQVRQVVDPSKTVADMITRLAEAKISAGVSNDIFVFISRRMRAVQAWYDSTTVGPGGQGQQLFSSVNSDISSLEEAMRLPRAGERMTADACFNAPTLFDSFDESFWKDFTCEWDGVLEGMQF</sequence>
<keyword evidence="2" id="KW-0805">Transcription regulation</keyword>
<comment type="subcellular location">
    <subcellularLocation>
        <location evidence="1">Nucleus</location>
    </subcellularLocation>
</comment>
<evidence type="ECO:0000313" key="8">
    <source>
        <dbReference type="Proteomes" id="UP000250140"/>
    </source>
</evidence>
<evidence type="ECO:0000313" key="7">
    <source>
        <dbReference type="EMBL" id="OCL13263.1"/>
    </source>
</evidence>
<evidence type="ECO:0000256" key="1">
    <source>
        <dbReference type="ARBA" id="ARBA00004123"/>
    </source>
</evidence>
<dbReference type="InterPro" id="IPR051089">
    <property type="entry name" value="prtT"/>
</dbReference>
<evidence type="ECO:0000256" key="6">
    <source>
        <dbReference type="SAM" id="MobiDB-lite"/>
    </source>
</evidence>
<protein>
    <recommendedName>
        <fullName evidence="9">Zn(2)-C6 fungal-type domain-containing protein</fullName>
    </recommendedName>
</protein>
<evidence type="ECO:0008006" key="9">
    <source>
        <dbReference type="Google" id="ProtNLM"/>
    </source>
</evidence>
<evidence type="ECO:0000256" key="3">
    <source>
        <dbReference type="ARBA" id="ARBA00023125"/>
    </source>
</evidence>
<keyword evidence="3" id="KW-0238">DNA-binding</keyword>
<keyword evidence="8" id="KW-1185">Reference proteome</keyword>
<dbReference type="OrthoDB" id="5226580at2759"/>
<dbReference type="GO" id="GO:0000981">
    <property type="term" value="F:DNA-binding transcription factor activity, RNA polymerase II-specific"/>
    <property type="evidence" value="ECO:0007669"/>
    <property type="project" value="InterPro"/>
</dbReference>
<keyword evidence="5" id="KW-0539">Nucleus</keyword>
<dbReference type="GO" id="GO:0008270">
    <property type="term" value="F:zinc ion binding"/>
    <property type="evidence" value="ECO:0007669"/>
    <property type="project" value="InterPro"/>
</dbReference>
<dbReference type="Gene3D" id="4.10.240.10">
    <property type="entry name" value="Zn(2)-C6 fungal-type DNA-binding domain"/>
    <property type="match status" value="1"/>
</dbReference>
<reference evidence="7 8" key="1">
    <citation type="journal article" date="2016" name="Nat. Commun.">
        <title>Ectomycorrhizal ecology is imprinted in the genome of the dominant symbiotic fungus Cenococcum geophilum.</title>
        <authorList>
            <consortium name="DOE Joint Genome Institute"/>
            <person name="Peter M."/>
            <person name="Kohler A."/>
            <person name="Ohm R.A."/>
            <person name="Kuo A."/>
            <person name="Krutzmann J."/>
            <person name="Morin E."/>
            <person name="Arend M."/>
            <person name="Barry K.W."/>
            <person name="Binder M."/>
            <person name="Choi C."/>
            <person name="Clum A."/>
            <person name="Copeland A."/>
            <person name="Grisel N."/>
            <person name="Haridas S."/>
            <person name="Kipfer T."/>
            <person name="LaButti K."/>
            <person name="Lindquist E."/>
            <person name="Lipzen A."/>
            <person name="Maire R."/>
            <person name="Meier B."/>
            <person name="Mihaltcheva S."/>
            <person name="Molinier V."/>
            <person name="Murat C."/>
            <person name="Poggeler S."/>
            <person name="Quandt C.A."/>
            <person name="Sperisen C."/>
            <person name="Tritt A."/>
            <person name="Tisserant E."/>
            <person name="Crous P.W."/>
            <person name="Henrissat B."/>
            <person name="Nehls U."/>
            <person name="Egli S."/>
            <person name="Spatafora J.W."/>
            <person name="Grigoriev I.V."/>
            <person name="Martin F.M."/>
        </authorList>
    </citation>
    <scope>NUCLEOTIDE SEQUENCE [LARGE SCALE GENOMIC DNA]</scope>
    <source>
        <strain evidence="7 8">CBS 207.34</strain>
    </source>
</reference>
<feature type="region of interest" description="Disordered" evidence="6">
    <location>
        <begin position="1"/>
        <end position="27"/>
    </location>
</feature>
<dbReference type="InterPro" id="IPR036864">
    <property type="entry name" value="Zn2-C6_fun-type_DNA-bd_sf"/>
</dbReference>
<organism evidence="7 8">
    <name type="scientific">Glonium stellatum</name>
    <dbReference type="NCBI Taxonomy" id="574774"/>
    <lineage>
        <taxon>Eukaryota</taxon>
        <taxon>Fungi</taxon>
        <taxon>Dikarya</taxon>
        <taxon>Ascomycota</taxon>
        <taxon>Pezizomycotina</taxon>
        <taxon>Dothideomycetes</taxon>
        <taxon>Pleosporomycetidae</taxon>
        <taxon>Gloniales</taxon>
        <taxon>Gloniaceae</taxon>
        <taxon>Glonium</taxon>
    </lineage>
</organism>
<accession>A0A8E2JXL0</accession>